<dbReference type="AlphaFoldDB" id="A0AAV4AI82"/>
<feature type="region of interest" description="Disordered" evidence="2">
    <location>
        <begin position="194"/>
        <end position="213"/>
    </location>
</feature>
<gene>
    <name evidence="5" type="ORF">PoB_003275800</name>
</gene>
<feature type="signal peptide" evidence="3">
    <location>
        <begin position="1"/>
        <end position="22"/>
    </location>
</feature>
<accession>A0AAV4AI82</accession>
<dbReference type="Pfam" id="PF01033">
    <property type="entry name" value="Somatomedin_B"/>
    <property type="match status" value="1"/>
</dbReference>
<feature type="chain" id="PRO_5043382908" description="SMB domain-containing protein" evidence="3">
    <location>
        <begin position="23"/>
        <end position="643"/>
    </location>
</feature>
<dbReference type="InterPro" id="IPR036024">
    <property type="entry name" value="Somatomedin_B-like_dom_sf"/>
</dbReference>
<dbReference type="InterPro" id="IPR001212">
    <property type="entry name" value="Somatomedin_B_dom"/>
</dbReference>
<dbReference type="Proteomes" id="UP000735302">
    <property type="component" value="Unassembled WGS sequence"/>
</dbReference>
<evidence type="ECO:0000256" key="1">
    <source>
        <dbReference type="ARBA" id="ARBA00023157"/>
    </source>
</evidence>
<evidence type="ECO:0000313" key="5">
    <source>
        <dbReference type="EMBL" id="GFO06253.1"/>
    </source>
</evidence>
<keyword evidence="1" id="KW-1015">Disulfide bond</keyword>
<evidence type="ECO:0000256" key="3">
    <source>
        <dbReference type="SAM" id="SignalP"/>
    </source>
</evidence>
<feature type="domain" description="SMB" evidence="4">
    <location>
        <begin position="119"/>
        <end position="163"/>
    </location>
</feature>
<dbReference type="Gene3D" id="4.10.410.20">
    <property type="match status" value="1"/>
</dbReference>
<evidence type="ECO:0000259" key="4">
    <source>
        <dbReference type="PROSITE" id="PS50958"/>
    </source>
</evidence>
<keyword evidence="6" id="KW-1185">Reference proteome</keyword>
<evidence type="ECO:0000313" key="6">
    <source>
        <dbReference type="Proteomes" id="UP000735302"/>
    </source>
</evidence>
<feature type="compositionally biased region" description="Low complexity" evidence="2">
    <location>
        <begin position="200"/>
        <end position="209"/>
    </location>
</feature>
<dbReference type="EMBL" id="BLXT01003769">
    <property type="protein sequence ID" value="GFO06253.1"/>
    <property type="molecule type" value="Genomic_DNA"/>
</dbReference>
<proteinExistence type="predicted"/>
<comment type="caution">
    <text evidence="5">The sequence shown here is derived from an EMBL/GenBank/DDBJ whole genome shotgun (WGS) entry which is preliminary data.</text>
</comment>
<dbReference type="SUPFAM" id="SSF90188">
    <property type="entry name" value="Somatomedin B domain"/>
    <property type="match status" value="1"/>
</dbReference>
<protein>
    <recommendedName>
        <fullName evidence="4">SMB domain-containing protein</fullName>
    </recommendedName>
</protein>
<dbReference type="PROSITE" id="PS50958">
    <property type="entry name" value="SMB_2"/>
    <property type="match status" value="1"/>
</dbReference>
<organism evidence="5 6">
    <name type="scientific">Plakobranchus ocellatus</name>
    <dbReference type="NCBI Taxonomy" id="259542"/>
    <lineage>
        <taxon>Eukaryota</taxon>
        <taxon>Metazoa</taxon>
        <taxon>Spiralia</taxon>
        <taxon>Lophotrochozoa</taxon>
        <taxon>Mollusca</taxon>
        <taxon>Gastropoda</taxon>
        <taxon>Heterobranchia</taxon>
        <taxon>Euthyneura</taxon>
        <taxon>Panpulmonata</taxon>
        <taxon>Sacoglossa</taxon>
        <taxon>Placobranchoidea</taxon>
        <taxon>Plakobranchidae</taxon>
        <taxon>Plakobranchus</taxon>
    </lineage>
</organism>
<name>A0AAV4AI82_9GAST</name>
<reference evidence="5 6" key="1">
    <citation type="journal article" date="2021" name="Elife">
        <title>Chloroplast acquisition without the gene transfer in kleptoplastic sea slugs, Plakobranchus ocellatus.</title>
        <authorList>
            <person name="Maeda T."/>
            <person name="Takahashi S."/>
            <person name="Yoshida T."/>
            <person name="Shimamura S."/>
            <person name="Takaki Y."/>
            <person name="Nagai Y."/>
            <person name="Toyoda A."/>
            <person name="Suzuki Y."/>
            <person name="Arimoto A."/>
            <person name="Ishii H."/>
            <person name="Satoh N."/>
            <person name="Nishiyama T."/>
            <person name="Hasebe M."/>
            <person name="Maruyama T."/>
            <person name="Minagawa J."/>
            <person name="Obokata J."/>
            <person name="Shigenobu S."/>
        </authorList>
    </citation>
    <scope>NUCLEOTIDE SEQUENCE [LARGE SCALE GENOMIC DNA]</scope>
</reference>
<keyword evidence="3" id="KW-0732">Signal</keyword>
<sequence>MSNGIFMGAIFCLLALYPFMLSLKQSTENDSSTAALDDLFYNISSAQRDSTRKNNTNLQSDVGVTLHNQNINLQSVQENPSNARLPFQPECENNMYSFPHSNSLCDTPDFSNNLTISKAHYSCVDRCGLAPIYGNPLECACDGICLLYGDCCWDIPNACPQAYAQAQDVKAGFVHGTLSDCTGYPSTLVITNKSPPLDASSESSTLPSSMPHPKQVSPFSGGFDFIHLKWFMVADRRSGILFKNKTVSQSLQLPVLSLSFVPKEAILKCAVGQSNAIFRYRSAARVIRNCLIADLYDIPTIFHRNCPALSAIMCPCEVGLEIQSKYYDSCLEIVNSLFQRRYHGILSHALHFGFGNSSSENKCKKVTVNYEQRPSDIAFRNEMKIRITPLFVALQSDFISHGEPYTGHDDRKVTNAKAENLSKKLTVEYVVEMANVLENRLLCNNLSNFPFHCQLDKCVPGALLVSKISPNSYSPFKDRACIYPIRAKAETSDHGALSQVPSCSCFLLAEALSSFELWDIQIENRKGVCFLQMNAFIHDKPTKQRMEPYTFSDLKLFDVSNSLTVSIVWEQLQIKLINDREKHCPYDNFQELHVCFYYFDERSSGSSEKNICKFFTVGSKSTNVCHSNYQISFSFFILIVIMS</sequence>
<evidence type="ECO:0000256" key="2">
    <source>
        <dbReference type="SAM" id="MobiDB-lite"/>
    </source>
</evidence>